<dbReference type="KEGG" id="amur:ADH66_07690"/>
<evidence type="ECO:0000313" key="4">
    <source>
        <dbReference type="EMBL" id="ASB42701.1"/>
    </source>
</evidence>
<evidence type="ECO:0000313" key="7">
    <source>
        <dbReference type="Proteomes" id="UP000596035"/>
    </source>
</evidence>
<keyword evidence="1 5" id="KW-0378">Hydrolase</keyword>
<evidence type="ECO:0000313" key="6">
    <source>
        <dbReference type="Proteomes" id="UP000196710"/>
    </source>
</evidence>
<organism evidence="5 7">
    <name type="scientific">Acutalibacter muris</name>
    <dbReference type="NCBI Taxonomy" id="1796620"/>
    <lineage>
        <taxon>Bacteria</taxon>
        <taxon>Bacillati</taxon>
        <taxon>Bacillota</taxon>
        <taxon>Clostridia</taxon>
        <taxon>Eubacteriales</taxon>
        <taxon>Acutalibacteraceae</taxon>
        <taxon>Acutalibacter</taxon>
    </lineage>
</organism>
<dbReference type="PANTHER" id="PTHR22946">
    <property type="entry name" value="DIENELACTONE HYDROLASE DOMAIN-CONTAINING PROTEIN-RELATED"/>
    <property type="match status" value="1"/>
</dbReference>
<reference evidence="5 7" key="3">
    <citation type="submission" date="2020-11" db="EMBL/GenBank/DDBJ databases">
        <title>Closed and high quality bacterial genomes of the OMM12 community.</title>
        <authorList>
            <person name="Marbouty M."/>
            <person name="Lamy-Besnier Q."/>
            <person name="Debarbieux L."/>
            <person name="Koszul R."/>
        </authorList>
    </citation>
    <scope>NUCLEOTIDE SEQUENCE [LARGE SCALE GENOMIC DNA]</scope>
    <source>
        <strain evidence="5 7">KB18</strain>
    </source>
</reference>
<dbReference type="Pfam" id="PF08386">
    <property type="entry name" value="Abhydrolase_4"/>
    <property type="match status" value="1"/>
</dbReference>
<proteinExistence type="predicted"/>
<dbReference type="PANTHER" id="PTHR22946:SF9">
    <property type="entry name" value="POLYKETIDE TRANSFERASE AF380"/>
    <property type="match status" value="1"/>
</dbReference>
<dbReference type="Proteomes" id="UP000196710">
    <property type="component" value="Chromosome"/>
</dbReference>
<dbReference type="Gene3D" id="3.40.50.1820">
    <property type="entry name" value="alpha/beta hydrolase"/>
    <property type="match status" value="1"/>
</dbReference>
<keyword evidence="6" id="KW-1185">Reference proteome</keyword>
<evidence type="ECO:0000259" key="3">
    <source>
        <dbReference type="Pfam" id="PF12146"/>
    </source>
</evidence>
<dbReference type="InterPro" id="IPR013595">
    <property type="entry name" value="Pept_S33_TAP-like_C"/>
</dbReference>
<protein>
    <submittedName>
        <fullName evidence="5">Alpha/beta fold hydrolase</fullName>
    </submittedName>
    <submittedName>
        <fullName evidence="4">Alpha/beta hydrolase</fullName>
    </submittedName>
</protein>
<feature type="domain" description="Peptidase S33 tripeptidyl aminopeptidase-like C-terminal" evidence="2">
    <location>
        <begin position="182"/>
        <end position="231"/>
    </location>
</feature>
<dbReference type="Pfam" id="PF12146">
    <property type="entry name" value="Hydrolase_4"/>
    <property type="match status" value="1"/>
</dbReference>
<dbReference type="GO" id="GO:0052689">
    <property type="term" value="F:carboxylic ester hydrolase activity"/>
    <property type="evidence" value="ECO:0007669"/>
    <property type="project" value="UniProtKB-ARBA"/>
</dbReference>
<sequence>MTFERDGKKIYGELYLPAGEGPFPAVIMAHGFGGHCAHNRPYAEVFAQNGIAAYIFDFIGGGNDIQSDGKATEMSVLTEAADMAVVLDGLAAMGEIDSRNIFLAGQSQGGFVASYLAGTQPDRVRGLVAIFPAYVLQDDARKRMEGRELPETEEIMGLLLGRIYAEDALSFDIYEVIKDYPGPVLLIHGTADQLVSIDYSRRAAEVFPSAELVEIEGAGHGFSGVDEERAIQLSLDFVKKSIQ</sequence>
<accession>A0A1Z2XWB6</accession>
<feature type="domain" description="Serine aminopeptidase S33" evidence="3">
    <location>
        <begin position="24"/>
        <end position="140"/>
    </location>
</feature>
<dbReference type="InterPro" id="IPR050261">
    <property type="entry name" value="FrsA_esterase"/>
</dbReference>
<reference evidence="4" key="1">
    <citation type="journal article" date="2017" name="Genome Announc.">
        <title>High-Quality Whole-Genome Sequences of the Oligo-Mouse-Microbiota Bacterial Community.</title>
        <authorList>
            <person name="Garzetti D."/>
            <person name="Brugiroux S."/>
            <person name="Bunk B."/>
            <person name="Pukall R."/>
            <person name="McCoy K.D."/>
            <person name="Macpherson A.J."/>
            <person name="Stecher B."/>
        </authorList>
    </citation>
    <scope>NUCLEOTIDE SEQUENCE</scope>
    <source>
        <strain evidence="4">KB18</strain>
    </source>
</reference>
<evidence type="ECO:0000259" key="2">
    <source>
        <dbReference type="Pfam" id="PF08386"/>
    </source>
</evidence>
<dbReference type="SUPFAM" id="SSF53474">
    <property type="entry name" value="alpha/beta-Hydrolases"/>
    <property type="match status" value="1"/>
</dbReference>
<dbReference type="EMBL" id="CP021422">
    <property type="protein sequence ID" value="ASB42701.1"/>
    <property type="molecule type" value="Genomic_DNA"/>
</dbReference>
<reference evidence="6" key="2">
    <citation type="submission" date="2017-05" db="EMBL/GenBank/DDBJ databases">
        <title>Improved OligoMM genomes.</title>
        <authorList>
            <person name="Garzetti D."/>
        </authorList>
    </citation>
    <scope>NUCLEOTIDE SEQUENCE [LARGE SCALE GENOMIC DNA]</scope>
    <source>
        <strain evidence="6">KB18</strain>
    </source>
</reference>
<dbReference type="Proteomes" id="UP000596035">
    <property type="component" value="Chromosome"/>
</dbReference>
<dbReference type="InterPro" id="IPR029058">
    <property type="entry name" value="AB_hydrolase_fold"/>
</dbReference>
<name>A0A1Z2XWB6_9FIRM</name>
<dbReference type="InterPro" id="IPR022742">
    <property type="entry name" value="Hydrolase_4"/>
</dbReference>
<evidence type="ECO:0000313" key="5">
    <source>
        <dbReference type="EMBL" id="QQR32139.1"/>
    </source>
</evidence>
<gene>
    <name evidence="4" type="ORF">ADH66_07690</name>
    <name evidence="5" type="ORF">I5Q82_17740</name>
</gene>
<evidence type="ECO:0000256" key="1">
    <source>
        <dbReference type="ARBA" id="ARBA00022801"/>
    </source>
</evidence>
<dbReference type="EMBL" id="CP065321">
    <property type="protein sequence ID" value="QQR32139.1"/>
    <property type="molecule type" value="Genomic_DNA"/>
</dbReference>
<dbReference type="AlphaFoldDB" id="A0A1Z2XWB6"/>